<keyword evidence="2" id="KW-1185">Reference proteome</keyword>
<feature type="non-terminal residue" evidence="1">
    <location>
        <position position="204"/>
    </location>
</feature>
<sequence length="204" mass="23590">MPHQKLTGPCAINNCNSQVNSFRNVIQDLIDKIEKYSDFSYDYLKVNEDQICFEHYMNIVNCIASQSSNNEKSITWIDLGDLIEITQQKSFSNQLQLLTKTLYKYEDKNNDYLLDPDCFKQLIETEEPQLIGFLDEMTNALIPKRRTEKNKKKAQQQLISQCYLLARLCNQNINKYKTDLSLYLSSCGLSSTGIDFLIRAGITI</sequence>
<gene>
    <name evidence="1" type="ORF">SPELUC_LOCUS7965</name>
</gene>
<name>A0ACA9N027_9GLOM</name>
<dbReference type="Proteomes" id="UP000789366">
    <property type="component" value="Unassembled WGS sequence"/>
</dbReference>
<comment type="caution">
    <text evidence="1">The sequence shown here is derived from an EMBL/GenBank/DDBJ whole genome shotgun (WGS) entry which is preliminary data.</text>
</comment>
<accession>A0ACA9N027</accession>
<proteinExistence type="predicted"/>
<evidence type="ECO:0000313" key="2">
    <source>
        <dbReference type="Proteomes" id="UP000789366"/>
    </source>
</evidence>
<organism evidence="1 2">
    <name type="scientific">Cetraspora pellucida</name>
    <dbReference type="NCBI Taxonomy" id="1433469"/>
    <lineage>
        <taxon>Eukaryota</taxon>
        <taxon>Fungi</taxon>
        <taxon>Fungi incertae sedis</taxon>
        <taxon>Mucoromycota</taxon>
        <taxon>Glomeromycotina</taxon>
        <taxon>Glomeromycetes</taxon>
        <taxon>Diversisporales</taxon>
        <taxon>Gigasporaceae</taxon>
        <taxon>Cetraspora</taxon>
    </lineage>
</organism>
<evidence type="ECO:0000313" key="1">
    <source>
        <dbReference type="EMBL" id="CAG8623767.1"/>
    </source>
</evidence>
<protein>
    <submittedName>
        <fullName evidence="1">5252_t:CDS:1</fullName>
    </submittedName>
</protein>
<feature type="non-terminal residue" evidence="1">
    <location>
        <position position="1"/>
    </location>
</feature>
<dbReference type="EMBL" id="CAJVPW010011264">
    <property type="protein sequence ID" value="CAG8623767.1"/>
    <property type="molecule type" value="Genomic_DNA"/>
</dbReference>
<reference evidence="1" key="1">
    <citation type="submission" date="2021-06" db="EMBL/GenBank/DDBJ databases">
        <authorList>
            <person name="Kallberg Y."/>
            <person name="Tangrot J."/>
            <person name="Rosling A."/>
        </authorList>
    </citation>
    <scope>NUCLEOTIDE SEQUENCE</scope>
    <source>
        <strain evidence="1">28 12/20/2015</strain>
    </source>
</reference>